<feature type="transmembrane region" description="Helical" evidence="1">
    <location>
        <begin position="38"/>
        <end position="63"/>
    </location>
</feature>
<evidence type="ECO:0000313" key="2">
    <source>
        <dbReference type="EMBL" id="ACZ38089.1"/>
    </source>
</evidence>
<sequence length="108" mass="12049">MNIQSVKGLTWLLPTASIVALLYIGGAITLALTRDISIWLILLPAFPAVMLTWIALIVAFVDVTQRPKTQITDEARMVWLLLLALLNIFALLPYWLIVIRPNRHSTAG</sequence>
<evidence type="ECO:0000256" key="1">
    <source>
        <dbReference type="SAM" id="Phobius"/>
    </source>
</evidence>
<accession>D1C1H2</accession>
<feature type="transmembrane region" description="Helical" evidence="1">
    <location>
        <begin position="75"/>
        <end position="97"/>
    </location>
</feature>
<dbReference type="eggNOG" id="ENOG5030ZF5">
    <property type="taxonomic scope" value="Bacteria"/>
</dbReference>
<reference evidence="2 3" key="2">
    <citation type="journal article" date="2010" name="Stand. Genomic Sci.">
        <title>Complete genome sequence of Desulfohalobium retbaense type strain (HR(100)).</title>
        <authorList>
            <person name="Spring S."/>
            <person name="Nolan M."/>
            <person name="Lapidus A."/>
            <person name="Glavina Del Rio T."/>
            <person name="Copeland A."/>
            <person name="Tice H."/>
            <person name="Cheng J.F."/>
            <person name="Lucas S."/>
            <person name="Land M."/>
            <person name="Chen F."/>
            <person name="Bruce D."/>
            <person name="Goodwin L."/>
            <person name="Pitluck S."/>
            <person name="Ivanova N."/>
            <person name="Mavromatis K."/>
            <person name="Mikhailova N."/>
            <person name="Pati A."/>
            <person name="Chen A."/>
            <person name="Palaniappan K."/>
            <person name="Hauser L."/>
            <person name="Chang Y.J."/>
            <person name="Jeffries C.D."/>
            <person name="Munk C."/>
            <person name="Kiss H."/>
            <person name="Chain P."/>
            <person name="Han C."/>
            <person name="Brettin T."/>
            <person name="Detter J.C."/>
            <person name="Schuler E."/>
            <person name="Goker M."/>
            <person name="Rohde M."/>
            <person name="Bristow J."/>
            <person name="Eisen J.A."/>
            <person name="Markowitz V."/>
            <person name="Hugenholtz P."/>
            <person name="Kyrpides N.C."/>
            <person name="Klenk H.P."/>
        </authorList>
    </citation>
    <scope>NUCLEOTIDE SEQUENCE [LARGE SCALE GENOMIC DNA]</scope>
    <source>
        <strain evidence="3">ATCC 49802 / DSM 20745 / S 6022</strain>
    </source>
</reference>
<dbReference type="AlphaFoldDB" id="D1C1H2"/>
<reference evidence="3" key="1">
    <citation type="submission" date="2009-11" db="EMBL/GenBank/DDBJ databases">
        <title>The complete chromosome 1 of Sphaerobacter thermophilus DSM 20745.</title>
        <authorList>
            <person name="Lucas S."/>
            <person name="Copeland A."/>
            <person name="Lapidus A."/>
            <person name="Glavina del Rio T."/>
            <person name="Dalin E."/>
            <person name="Tice H."/>
            <person name="Bruce D."/>
            <person name="Goodwin L."/>
            <person name="Pitluck S."/>
            <person name="Kyrpides N."/>
            <person name="Mavromatis K."/>
            <person name="Ivanova N."/>
            <person name="Mikhailova N."/>
            <person name="LaButti K.M."/>
            <person name="Clum A."/>
            <person name="Sun H.I."/>
            <person name="Brettin T."/>
            <person name="Detter J.C."/>
            <person name="Han C."/>
            <person name="Larimer F."/>
            <person name="Land M."/>
            <person name="Hauser L."/>
            <person name="Markowitz V."/>
            <person name="Cheng J.F."/>
            <person name="Hugenholtz P."/>
            <person name="Woyke T."/>
            <person name="Wu D."/>
            <person name="Steenblock K."/>
            <person name="Schneider S."/>
            <person name="Pukall R."/>
            <person name="Goeker M."/>
            <person name="Klenk H.P."/>
            <person name="Eisen J.A."/>
        </authorList>
    </citation>
    <scope>NUCLEOTIDE SEQUENCE [LARGE SCALE GENOMIC DNA]</scope>
    <source>
        <strain evidence="3">ATCC 49802 / DSM 20745 / S 6022</strain>
    </source>
</reference>
<dbReference type="InParanoid" id="D1C1H2"/>
<keyword evidence="1" id="KW-0472">Membrane</keyword>
<dbReference type="Proteomes" id="UP000002027">
    <property type="component" value="Chromosome 1"/>
</dbReference>
<dbReference type="RefSeq" id="WP_012871136.1">
    <property type="nucleotide sequence ID" value="NC_013523.1"/>
</dbReference>
<keyword evidence="1" id="KW-0812">Transmembrane</keyword>
<dbReference type="EMBL" id="CP001823">
    <property type="protein sequence ID" value="ACZ38089.1"/>
    <property type="molecule type" value="Genomic_DNA"/>
</dbReference>
<proteinExistence type="predicted"/>
<gene>
    <name evidence="2" type="ordered locus">Sthe_0652</name>
</gene>
<dbReference type="KEGG" id="sti:Sthe_0652"/>
<protein>
    <submittedName>
        <fullName evidence="2">Uncharacterized protein</fullName>
    </submittedName>
</protein>
<keyword evidence="3" id="KW-1185">Reference proteome</keyword>
<dbReference type="HOGENOM" id="CLU_2319194_0_0_0"/>
<organism evidence="2 3">
    <name type="scientific">Sphaerobacter thermophilus (strain ATCC 49802 / DSM 20745 / KCCM 41009 / NCIMB 13125 / S 6022)</name>
    <dbReference type="NCBI Taxonomy" id="479434"/>
    <lineage>
        <taxon>Bacteria</taxon>
        <taxon>Pseudomonadati</taxon>
        <taxon>Thermomicrobiota</taxon>
        <taxon>Thermomicrobia</taxon>
        <taxon>Sphaerobacterales</taxon>
        <taxon>Sphaerobacterineae</taxon>
        <taxon>Sphaerobacteraceae</taxon>
        <taxon>Sphaerobacter</taxon>
    </lineage>
</organism>
<feature type="transmembrane region" description="Helical" evidence="1">
    <location>
        <begin position="12"/>
        <end position="32"/>
    </location>
</feature>
<name>D1C1H2_SPHTD</name>
<keyword evidence="1" id="KW-1133">Transmembrane helix</keyword>
<evidence type="ECO:0000313" key="3">
    <source>
        <dbReference type="Proteomes" id="UP000002027"/>
    </source>
</evidence>